<dbReference type="EMBL" id="PFEK01000011">
    <property type="protein sequence ID" value="PJE67750.1"/>
    <property type="molecule type" value="Genomic_DNA"/>
</dbReference>
<accession>A0A2M8L487</accession>
<name>A0A2M8L487_9BACT</name>
<evidence type="ECO:0000313" key="1">
    <source>
        <dbReference type="EMBL" id="PJE67750.1"/>
    </source>
</evidence>
<dbReference type="Proteomes" id="UP000231474">
    <property type="component" value="Unassembled WGS sequence"/>
</dbReference>
<protein>
    <submittedName>
        <fullName evidence="1">Uncharacterized protein</fullName>
    </submittedName>
</protein>
<gene>
    <name evidence="1" type="ORF">COU95_00705</name>
</gene>
<evidence type="ECO:0000313" key="2">
    <source>
        <dbReference type="Proteomes" id="UP000231474"/>
    </source>
</evidence>
<dbReference type="AlphaFoldDB" id="A0A2M8L487"/>
<proteinExistence type="predicted"/>
<organism evidence="1 2">
    <name type="scientific">Candidatus Shapirobacteria bacterium CG10_big_fil_rev_8_21_14_0_10_40_9</name>
    <dbReference type="NCBI Taxonomy" id="1974888"/>
    <lineage>
        <taxon>Bacteria</taxon>
        <taxon>Candidatus Shapironibacteriota</taxon>
    </lineage>
</organism>
<comment type="caution">
    <text evidence="1">The sequence shown here is derived from an EMBL/GenBank/DDBJ whole genome shotgun (WGS) entry which is preliminary data.</text>
</comment>
<reference evidence="2" key="1">
    <citation type="submission" date="2017-09" db="EMBL/GenBank/DDBJ databases">
        <title>Depth-based differentiation of microbial function through sediment-hosted aquifers and enrichment of novel symbionts in the deep terrestrial subsurface.</title>
        <authorList>
            <person name="Probst A.J."/>
            <person name="Ladd B."/>
            <person name="Jarett J.K."/>
            <person name="Geller-Mcgrath D.E."/>
            <person name="Sieber C.M.K."/>
            <person name="Emerson J.B."/>
            <person name="Anantharaman K."/>
            <person name="Thomas B.C."/>
            <person name="Malmstrom R."/>
            <person name="Stieglmeier M."/>
            <person name="Klingl A."/>
            <person name="Woyke T."/>
            <person name="Ryan C.M."/>
            <person name="Banfield J.F."/>
        </authorList>
    </citation>
    <scope>NUCLEOTIDE SEQUENCE [LARGE SCALE GENOMIC DNA]</scope>
</reference>
<sequence length="76" mass="9002">MRKEKETLENQKAAALEAIRRLGYVLVIYQHRHTISEKELLLKSIKGLKERFFPDKTWKEIFSKPNEPTRGSRTAF</sequence>